<evidence type="ECO:0000313" key="3">
    <source>
        <dbReference type="Proteomes" id="UP000219369"/>
    </source>
</evidence>
<evidence type="ECO:0008006" key="4">
    <source>
        <dbReference type="Google" id="ProtNLM"/>
    </source>
</evidence>
<dbReference type="VEuPathDB" id="FungiDB:FOC1_g10009086"/>
<gene>
    <name evidence="2" type="ORF">FRV6_08670</name>
</gene>
<dbReference type="VEuPathDB" id="FungiDB:FOC4_g10012192"/>
<protein>
    <recommendedName>
        <fullName evidence="4">F-box domain-containing protein</fullName>
    </recommendedName>
</protein>
<dbReference type="VEuPathDB" id="FungiDB:FOMG_15731"/>
<dbReference type="VEuPathDB" id="FungiDB:FOIG_12368"/>
<dbReference type="AlphaFoldDB" id="A0A2H3T746"/>
<dbReference type="VEuPathDB" id="FungiDB:FOZG_06434"/>
<feature type="region of interest" description="Disordered" evidence="1">
    <location>
        <begin position="437"/>
        <end position="458"/>
    </location>
</feature>
<sequence length="458" mass="51604">MPSYTMSAPGFQQAASLETLPPEVLLPIVKNLPGLDTLWDLMKASPHIWRLFNDHAVTIVNAILSGPNAILIPEIANAVRAVLLVRSKAHPFRNLYDLQIRFLRSLFPRSTLGDSGSNPDPILVDREMMSVAAPPTVVVRSVVATVAHINALAQAFLTSCLERVRDPGFRPLHLVNPDNRYTSLYRPDPDGKRIRAWDQVFEGEPAKVTDAGQPTWVEEMRAVRALWVLQLIGEMKGQKESLGWSTEDVEKLGRMEAADFADAVEGNPAMASEEVRSVMEYLETLGDLTQDTYYQLPSPPRFTRWITAPPNLSPQFAKITHHRKDGSTFTRVEKTEDYSWGRTKENLGYDAPGMSIFKGLSKPRHHPTGGASPIEGVKFNSFRPLGFAFWDAWRMHLLGMHSPVGKHWYGNDTFYFFAWESVLPCDEVASIKAGLRERRKEELDERQEAQRRSRGTVE</sequence>
<dbReference type="OrthoDB" id="4358152at2759"/>
<organism evidence="2 3">
    <name type="scientific">Fusarium oxysporum</name>
    <name type="common">Fusarium vascular wilt</name>
    <dbReference type="NCBI Taxonomy" id="5507"/>
    <lineage>
        <taxon>Eukaryota</taxon>
        <taxon>Fungi</taxon>
        <taxon>Dikarya</taxon>
        <taxon>Ascomycota</taxon>
        <taxon>Pezizomycotina</taxon>
        <taxon>Sordariomycetes</taxon>
        <taxon>Hypocreomycetidae</taxon>
        <taxon>Hypocreales</taxon>
        <taxon>Nectriaceae</taxon>
        <taxon>Fusarium</taxon>
        <taxon>Fusarium oxysporum species complex</taxon>
    </lineage>
</organism>
<evidence type="ECO:0000313" key="2">
    <source>
        <dbReference type="EMBL" id="SCO84543.1"/>
    </source>
</evidence>
<dbReference type="VEuPathDB" id="FungiDB:FOXG_08772"/>
<proteinExistence type="predicted"/>
<dbReference type="Proteomes" id="UP000219369">
    <property type="component" value="Unassembled WGS sequence"/>
</dbReference>
<name>A0A2H3T746_FUSOX</name>
<evidence type="ECO:0000256" key="1">
    <source>
        <dbReference type="SAM" id="MobiDB-lite"/>
    </source>
</evidence>
<dbReference type="EMBL" id="FMJY01000005">
    <property type="protein sequence ID" value="SCO84543.1"/>
    <property type="molecule type" value="Genomic_DNA"/>
</dbReference>
<reference evidence="3" key="1">
    <citation type="submission" date="2016-09" db="EMBL/GenBank/DDBJ databases">
        <authorList>
            <person name="Guldener U."/>
        </authorList>
    </citation>
    <scope>NUCLEOTIDE SEQUENCE [LARGE SCALE GENOMIC DNA]</scope>
    <source>
        <strain evidence="3">V64-1</strain>
    </source>
</reference>
<accession>A0A2H3T746</accession>
<dbReference type="VEuPathDB" id="FungiDB:HZS61_013148"/>